<dbReference type="InterPro" id="IPR019587">
    <property type="entry name" value="Polyketide_cyclase/dehydratase"/>
</dbReference>
<keyword evidence="1" id="KW-1133">Transmembrane helix</keyword>
<reference evidence="2" key="1">
    <citation type="submission" date="2018-01" db="EMBL/GenBank/DDBJ databases">
        <title>Genomic characterization of Leptospira inadai serogroup Lyme isolated from captured rat in Brazil and comparative analysis with human reference strain.</title>
        <authorList>
            <person name="Moreno L.Z."/>
            <person name="Loureiro A.P."/>
            <person name="Miraglia F."/>
            <person name="Kremer F.S."/>
            <person name="Eslabao M.R."/>
            <person name="Dellagostin O.A."/>
            <person name="Lilenbaum W."/>
            <person name="Moreno A.M."/>
        </authorList>
    </citation>
    <scope>NUCLEOTIDE SEQUENCE [LARGE SCALE GENOMIC DNA]</scope>
    <source>
        <strain evidence="2">M34/99</strain>
    </source>
</reference>
<organism evidence="2 3">
    <name type="scientific">Leptospira inadai serovar Lyme</name>
    <dbReference type="NCBI Taxonomy" id="293084"/>
    <lineage>
        <taxon>Bacteria</taxon>
        <taxon>Pseudomonadati</taxon>
        <taxon>Spirochaetota</taxon>
        <taxon>Spirochaetia</taxon>
        <taxon>Leptospirales</taxon>
        <taxon>Leptospiraceae</taxon>
        <taxon>Leptospira</taxon>
    </lineage>
</organism>
<evidence type="ECO:0000313" key="2">
    <source>
        <dbReference type="EMBL" id="PNV75073.1"/>
    </source>
</evidence>
<dbReference type="InterPro" id="IPR023393">
    <property type="entry name" value="START-like_dom_sf"/>
</dbReference>
<evidence type="ECO:0000256" key="1">
    <source>
        <dbReference type="SAM" id="Phobius"/>
    </source>
</evidence>
<keyword evidence="1" id="KW-0812">Transmembrane</keyword>
<evidence type="ECO:0000313" key="3">
    <source>
        <dbReference type="Proteomes" id="UP000094669"/>
    </source>
</evidence>
<sequence length="169" mass="19828">MDRFMFWLAISTAIFLTIVILIVAIGLALPQEHEAEGEREIAAPIEEVFAVIRNPEEYPRWRSGVRSVLKESDTVWLEKDSHGHHIRYSFESENRPSSLLVRILSEGLPYQGTWEYHFLKLGPYLTRVRIREQGKIYNPIFRFLSRFFFGHTATIHQILRELSLSLENK</sequence>
<dbReference type="SUPFAM" id="SSF55961">
    <property type="entry name" value="Bet v1-like"/>
    <property type="match status" value="1"/>
</dbReference>
<feature type="transmembrane region" description="Helical" evidence="1">
    <location>
        <begin position="6"/>
        <end position="29"/>
    </location>
</feature>
<dbReference type="Pfam" id="PF10604">
    <property type="entry name" value="Polyketide_cyc2"/>
    <property type="match status" value="1"/>
</dbReference>
<keyword evidence="3" id="KW-1185">Reference proteome</keyword>
<proteinExistence type="predicted"/>
<dbReference type="Proteomes" id="UP000094669">
    <property type="component" value="Unassembled WGS sequence"/>
</dbReference>
<accession>A0ABX4YIH0</accession>
<dbReference type="RefSeq" id="WP_020988270.1">
    <property type="nucleotide sequence ID" value="NZ_MCRM02000009.1"/>
</dbReference>
<name>A0ABX4YIH0_9LEPT</name>
<keyword evidence="1" id="KW-0472">Membrane</keyword>
<dbReference type="Gene3D" id="3.30.530.20">
    <property type="match status" value="1"/>
</dbReference>
<dbReference type="EMBL" id="MCRM02000009">
    <property type="protein sequence ID" value="PNV75073.1"/>
    <property type="molecule type" value="Genomic_DNA"/>
</dbReference>
<protein>
    <submittedName>
        <fullName evidence="2">Polyketide cyclase/dehydrase and lipid transport</fullName>
    </submittedName>
</protein>
<comment type="caution">
    <text evidence="2">The sequence shown here is derived from an EMBL/GenBank/DDBJ whole genome shotgun (WGS) entry which is preliminary data.</text>
</comment>
<gene>
    <name evidence="2" type="ORF">BES34_010975</name>
</gene>
<dbReference type="NCBIfam" id="NF047583">
    <property type="entry name" value="LIC10604_fam"/>
    <property type="match status" value="1"/>
</dbReference>